<evidence type="ECO:0000313" key="4">
    <source>
        <dbReference type="EMBL" id="CAI8048198.1"/>
    </source>
</evidence>
<feature type="chain" id="PRO_5041408815" evidence="3">
    <location>
        <begin position="44"/>
        <end position="285"/>
    </location>
</feature>
<dbReference type="GO" id="GO:0003723">
    <property type="term" value="F:RNA binding"/>
    <property type="evidence" value="ECO:0007669"/>
    <property type="project" value="InterPro"/>
</dbReference>
<dbReference type="PROSITE" id="PS00531">
    <property type="entry name" value="RNASE_T2_2"/>
    <property type="match status" value="1"/>
</dbReference>
<comment type="similarity">
    <text evidence="1 2">Belongs to the RNase T2 family.</text>
</comment>
<dbReference type="Gene3D" id="3.90.730.10">
    <property type="entry name" value="Ribonuclease T2-like"/>
    <property type="match status" value="1"/>
</dbReference>
<dbReference type="GO" id="GO:0033897">
    <property type="term" value="F:ribonuclease T2 activity"/>
    <property type="evidence" value="ECO:0007669"/>
    <property type="project" value="InterPro"/>
</dbReference>
<evidence type="ECO:0000256" key="1">
    <source>
        <dbReference type="ARBA" id="ARBA00007469"/>
    </source>
</evidence>
<dbReference type="InterPro" id="IPR033130">
    <property type="entry name" value="RNase_T2_His_AS_2"/>
</dbReference>
<reference evidence="4" key="1">
    <citation type="submission" date="2023-03" db="EMBL/GenBank/DDBJ databases">
        <authorList>
            <person name="Steffen K."/>
            <person name="Cardenas P."/>
        </authorList>
    </citation>
    <scope>NUCLEOTIDE SEQUENCE</scope>
</reference>
<gene>
    <name evidence="4" type="ORF">GBAR_LOCUS26611</name>
</gene>
<dbReference type="Pfam" id="PF00445">
    <property type="entry name" value="Ribonuclease_T2"/>
    <property type="match status" value="1"/>
</dbReference>
<comment type="caution">
    <text evidence="4">The sequence shown here is derived from an EMBL/GenBank/DDBJ whole genome shotgun (WGS) entry which is preliminary data.</text>
</comment>
<keyword evidence="3" id="KW-0732">Signal</keyword>
<name>A0AA35TIF4_GEOBA</name>
<proteinExistence type="inferred from homology"/>
<dbReference type="PANTHER" id="PTHR11240">
    <property type="entry name" value="RIBONUCLEASE T2"/>
    <property type="match status" value="1"/>
</dbReference>
<sequence>MHTTQRAMHVHVDSQLATVKMSFSCLLLLPCCCLLLVASLASGIPTPPSASNSSLLWDYFLFVQQSPGGICYFEVSHSSSCNNRTLNRKFSSQGGKNCEYALNITNWTMHGIWATKYGTEGPNWCDESAKFVLEEIGELLPQMVSQWPNMKPETNFSSFWSHEWLKHGTCASEIECMSSEKGFFSTVLALHRTKMDFSAILSRRGIFPSHNHTFKTADFNSAFESSTGVQPLLECLYSAEAGQVLSQVSLCLKKDFTVMSCPDHVFNSTRHKCWDDEPIHYIPNF</sequence>
<keyword evidence="5" id="KW-1185">Reference proteome</keyword>
<dbReference type="Proteomes" id="UP001174909">
    <property type="component" value="Unassembled WGS sequence"/>
</dbReference>
<organism evidence="4 5">
    <name type="scientific">Geodia barretti</name>
    <name type="common">Barrett's horny sponge</name>
    <dbReference type="NCBI Taxonomy" id="519541"/>
    <lineage>
        <taxon>Eukaryota</taxon>
        <taxon>Metazoa</taxon>
        <taxon>Porifera</taxon>
        <taxon>Demospongiae</taxon>
        <taxon>Heteroscleromorpha</taxon>
        <taxon>Tetractinellida</taxon>
        <taxon>Astrophorina</taxon>
        <taxon>Geodiidae</taxon>
        <taxon>Geodia</taxon>
    </lineage>
</organism>
<dbReference type="InterPro" id="IPR036430">
    <property type="entry name" value="RNase_T2-like_sf"/>
</dbReference>
<accession>A0AA35TIF4</accession>
<dbReference type="EMBL" id="CASHTH010003713">
    <property type="protein sequence ID" value="CAI8048198.1"/>
    <property type="molecule type" value="Genomic_DNA"/>
</dbReference>
<evidence type="ECO:0000256" key="3">
    <source>
        <dbReference type="SAM" id="SignalP"/>
    </source>
</evidence>
<dbReference type="GO" id="GO:0006401">
    <property type="term" value="P:RNA catabolic process"/>
    <property type="evidence" value="ECO:0007669"/>
    <property type="project" value="TreeGrafter"/>
</dbReference>
<dbReference type="AlphaFoldDB" id="A0AA35TIF4"/>
<dbReference type="PANTHER" id="PTHR11240:SF22">
    <property type="entry name" value="RIBONUCLEASE T2"/>
    <property type="match status" value="1"/>
</dbReference>
<dbReference type="InterPro" id="IPR001568">
    <property type="entry name" value="RNase_T2-like"/>
</dbReference>
<dbReference type="GO" id="GO:0005576">
    <property type="term" value="C:extracellular region"/>
    <property type="evidence" value="ECO:0007669"/>
    <property type="project" value="TreeGrafter"/>
</dbReference>
<evidence type="ECO:0000313" key="5">
    <source>
        <dbReference type="Proteomes" id="UP001174909"/>
    </source>
</evidence>
<protein>
    <submittedName>
        <fullName evidence="4">Ribonuclease Oy</fullName>
    </submittedName>
</protein>
<evidence type="ECO:0000256" key="2">
    <source>
        <dbReference type="RuleBase" id="RU004328"/>
    </source>
</evidence>
<dbReference type="SUPFAM" id="SSF55895">
    <property type="entry name" value="Ribonuclease Rh-like"/>
    <property type="match status" value="1"/>
</dbReference>
<feature type="signal peptide" evidence="3">
    <location>
        <begin position="1"/>
        <end position="43"/>
    </location>
</feature>